<sequence length="53" mass="6189">MLFKFEDTNLKNLEEKILSEDRLSFDDGVTLWNSTDLLGIGYLANIVRERMHS</sequence>
<dbReference type="AlphaFoldDB" id="A0A382HSF3"/>
<proteinExistence type="predicted"/>
<accession>A0A382HSF3</accession>
<feature type="non-terminal residue" evidence="1">
    <location>
        <position position="53"/>
    </location>
</feature>
<protein>
    <submittedName>
        <fullName evidence="1">Uncharacterized protein</fullName>
    </submittedName>
</protein>
<dbReference type="EMBL" id="UINC01063025">
    <property type="protein sequence ID" value="SVB90200.1"/>
    <property type="molecule type" value="Genomic_DNA"/>
</dbReference>
<evidence type="ECO:0000313" key="1">
    <source>
        <dbReference type="EMBL" id="SVB90200.1"/>
    </source>
</evidence>
<name>A0A382HSF3_9ZZZZ</name>
<organism evidence="1">
    <name type="scientific">marine metagenome</name>
    <dbReference type="NCBI Taxonomy" id="408172"/>
    <lineage>
        <taxon>unclassified sequences</taxon>
        <taxon>metagenomes</taxon>
        <taxon>ecological metagenomes</taxon>
    </lineage>
</organism>
<reference evidence="1" key="1">
    <citation type="submission" date="2018-05" db="EMBL/GenBank/DDBJ databases">
        <authorList>
            <person name="Lanie J.A."/>
            <person name="Ng W.-L."/>
            <person name="Kazmierczak K.M."/>
            <person name="Andrzejewski T.M."/>
            <person name="Davidsen T.M."/>
            <person name="Wayne K.J."/>
            <person name="Tettelin H."/>
            <person name="Glass J.I."/>
            <person name="Rusch D."/>
            <person name="Podicherti R."/>
            <person name="Tsui H.-C.T."/>
            <person name="Winkler M.E."/>
        </authorList>
    </citation>
    <scope>NUCLEOTIDE SEQUENCE</scope>
</reference>
<gene>
    <name evidence="1" type="ORF">METZ01_LOCUS243054</name>
</gene>